<proteinExistence type="predicted"/>
<name>A0A2H3TJC5_FUSOX</name>
<evidence type="ECO:0000313" key="2">
    <source>
        <dbReference type="Proteomes" id="UP000219369"/>
    </source>
</evidence>
<protein>
    <submittedName>
        <fullName evidence="1">Uncharacterized protein</fullName>
    </submittedName>
</protein>
<reference evidence="2" key="1">
    <citation type="submission" date="2016-09" db="EMBL/GenBank/DDBJ databases">
        <authorList>
            <person name="Guldener U."/>
        </authorList>
    </citation>
    <scope>NUCLEOTIDE SEQUENCE [LARGE SCALE GENOMIC DNA]</scope>
    <source>
        <strain evidence="2">V64-1</strain>
    </source>
</reference>
<organism evidence="1 2">
    <name type="scientific">Fusarium oxysporum</name>
    <name type="common">Fusarium vascular wilt</name>
    <dbReference type="NCBI Taxonomy" id="5507"/>
    <lineage>
        <taxon>Eukaryota</taxon>
        <taxon>Fungi</taxon>
        <taxon>Dikarya</taxon>
        <taxon>Ascomycota</taxon>
        <taxon>Pezizomycotina</taxon>
        <taxon>Sordariomycetes</taxon>
        <taxon>Hypocreomycetidae</taxon>
        <taxon>Hypocreales</taxon>
        <taxon>Nectriaceae</taxon>
        <taxon>Fusarium</taxon>
        <taxon>Fusarium oxysporum species complex</taxon>
    </lineage>
</organism>
<dbReference type="AlphaFoldDB" id="A0A2H3TJC5"/>
<dbReference type="OrthoDB" id="5051675at2759"/>
<dbReference type="Proteomes" id="UP000219369">
    <property type="component" value="Unassembled WGS sequence"/>
</dbReference>
<dbReference type="VEuPathDB" id="FungiDB:FOIG_07505"/>
<evidence type="ECO:0000313" key="1">
    <source>
        <dbReference type="EMBL" id="SCO88788.1"/>
    </source>
</evidence>
<accession>A0A2H3TJC5</accession>
<dbReference type="EMBL" id="FMJY01000007">
    <property type="protein sequence ID" value="SCO88788.1"/>
    <property type="molecule type" value="Genomic_DNA"/>
</dbReference>
<sequence>MPSKAKIQAQLSALGDGIMRLERDIESADSEIRDKNAQRTAVEDVINGPYDQNKKDAAQRQHDDLCRILADLYARQEWRVQEMERLTDLERTLASSLRSAR</sequence>
<gene>
    <name evidence="1" type="ORF">FRV6_12915</name>
</gene>